<keyword evidence="4" id="KW-1185">Reference proteome</keyword>
<dbReference type="Pfam" id="PF18153">
    <property type="entry name" value="Cap15_CD_rec"/>
    <property type="match status" value="1"/>
</dbReference>
<dbReference type="Proteomes" id="UP000237056">
    <property type="component" value="Unassembled WGS sequence"/>
</dbReference>
<feature type="transmembrane region" description="Helical" evidence="1">
    <location>
        <begin position="7"/>
        <end position="25"/>
    </location>
</feature>
<dbReference type="InterPro" id="IPR041208">
    <property type="entry name" value="Cap15"/>
</dbReference>
<keyword evidence="1" id="KW-0812">Transmembrane</keyword>
<keyword evidence="1" id="KW-1133">Transmembrane helix</keyword>
<organism evidence="3 4">
    <name type="scientific">Flavobacterium croceum DSM 17960</name>
    <dbReference type="NCBI Taxonomy" id="1121886"/>
    <lineage>
        <taxon>Bacteria</taxon>
        <taxon>Pseudomonadati</taxon>
        <taxon>Bacteroidota</taxon>
        <taxon>Flavobacteriia</taxon>
        <taxon>Flavobacteriales</taxon>
        <taxon>Flavobacteriaceae</taxon>
        <taxon>Flavobacterium</taxon>
    </lineage>
</organism>
<dbReference type="RefSeq" id="WP_103725694.1">
    <property type="nucleotide sequence ID" value="NZ_PQNY01000005.1"/>
</dbReference>
<name>A0A2S4N9B4_9FLAO</name>
<evidence type="ECO:0000256" key="1">
    <source>
        <dbReference type="SAM" id="Phobius"/>
    </source>
</evidence>
<evidence type="ECO:0000259" key="2">
    <source>
        <dbReference type="Pfam" id="PF18153"/>
    </source>
</evidence>
<comment type="caution">
    <text evidence="3">The sequence shown here is derived from an EMBL/GenBank/DDBJ whole genome shotgun (WGS) entry which is preliminary data.</text>
</comment>
<evidence type="ECO:0000313" key="3">
    <source>
        <dbReference type="EMBL" id="POS02260.1"/>
    </source>
</evidence>
<dbReference type="EMBL" id="PQNY01000005">
    <property type="protein sequence ID" value="POS02260.1"/>
    <property type="molecule type" value="Genomic_DNA"/>
</dbReference>
<dbReference type="AlphaFoldDB" id="A0A2S4N9B4"/>
<proteinExistence type="predicted"/>
<dbReference type="OrthoDB" id="1430668at2"/>
<feature type="domain" description="CD-NTase-associated protein 15" evidence="2">
    <location>
        <begin position="77"/>
        <end position="198"/>
    </location>
</feature>
<keyword evidence="1" id="KW-0472">Membrane</keyword>
<gene>
    <name evidence="3" type="ORF">Q361_105155</name>
</gene>
<reference evidence="3 4" key="1">
    <citation type="submission" date="2018-01" db="EMBL/GenBank/DDBJ databases">
        <title>Genomic Encyclopedia of Type Strains, Phase I: the one thousand microbial genomes (KMG-I) project.</title>
        <authorList>
            <person name="Goeker M."/>
        </authorList>
    </citation>
    <scope>NUCLEOTIDE SEQUENCE [LARGE SCALE GENOMIC DNA]</scope>
    <source>
        <strain evidence="3 4">DSM 17960</strain>
    </source>
</reference>
<evidence type="ECO:0000313" key="4">
    <source>
        <dbReference type="Proteomes" id="UP000237056"/>
    </source>
</evidence>
<feature type="transmembrane region" description="Helical" evidence="1">
    <location>
        <begin position="45"/>
        <end position="67"/>
    </location>
</feature>
<accession>A0A2S4N9B4</accession>
<protein>
    <recommendedName>
        <fullName evidence="2">CD-NTase-associated protein 15 domain-containing protein</fullName>
    </recommendedName>
</protein>
<sequence>MNFKYYNTNKLIIFILVLSVFYNYVSKYIESIIIKHKILNEAYSYFGVFSTIALITSTIIFIDLIGWRFKIFSWLINIPNLNGRYTGEVVSSYQSSGVPVKKVCVMEIKQTASKLHIFTYFADINTNLNTSSSFSVIEQIIPEENNTFSIFYIFSNETAPLFNLNNHVGTAKLKYYKDILTLEGEYYNQRNNNGTIKIQFSQKKLLGRLV</sequence>